<dbReference type="HOGENOM" id="CLU_2750364_0_0_5"/>
<proteinExistence type="predicted"/>
<sequence>MPSVAAGMNFALLLLFQLLGALPLLLLRGVLFLGLAALAQRGNAISERLPVDPGCRGPQPRRQIVRNLPL</sequence>
<dbReference type="Proteomes" id="UP000031521">
    <property type="component" value="Plasmid pP73E"/>
</dbReference>
<name>A0A0B5E1M9_9RHOB</name>
<keyword evidence="2" id="KW-1185">Reference proteome</keyword>
<keyword evidence="1" id="KW-0614">Plasmid</keyword>
<evidence type="ECO:0000313" key="2">
    <source>
        <dbReference type="Proteomes" id="UP000031521"/>
    </source>
</evidence>
<organism evidence="1 2">
    <name type="scientific">Celeribacter indicus</name>
    <dbReference type="NCBI Taxonomy" id="1208324"/>
    <lineage>
        <taxon>Bacteria</taxon>
        <taxon>Pseudomonadati</taxon>
        <taxon>Pseudomonadota</taxon>
        <taxon>Alphaproteobacteria</taxon>
        <taxon>Rhodobacterales</taxon>
        <taxon>Roseobacteraceae</taxon>
        <taxon>Celeribacter</taxon>
    </lineage>
</organism>
<gene>
    <name evidence="1" type="ORF">P73_4823</name>
</gene>
<dbReference type="KEGG" id="cid:P73_4823"/>
<evidence type="ECO:0000313" key="1">
    <source>
        <dbReference type="EMBL" id="AJE49538.1"/>
    </source>
</evidence>
<geneLocation type="plasmid" evidence="1 2">
    <name>pP73E</name>
</geneLocation>
<reference evidence="1 2" key="1">
    <citation type="journal article" date="2014" name="Int. J. Syst. Evol. Microbiol.">
        <title>Celeribacter indicus sp. nov., a polycyclic aromatic hydrocarbon-degrading bacterium from deep-sea sediment and reclassification of Huaishuia halophila as Celeribacter halophilus comb. nov.</title>
        <authorList>
            <person name="Lai Q."/>
            <person name="Cao J."/>
            <person name="Yuan J."/>
            <person name="Li F."/>
            <person name="Shao Z."/>
        </authorList>
    </citation>
    <scope>NUCLEOTIDE SEQUENCE [LARGE SCALE GENOMIC DNA]</scope>
    <source>
        <strain evidence="1">P73</strain>
        <plasmid evidence="2">Plasmid pP73E</plasmid>
    </source>
</reference>
<dbReference type="EMBL" id="CP004398">
    <property type="protein sequence ID" value="AJE49538.1"/>
    <property type="molecule type" value="Genomic_DNA"/>
</dbReference>
<dbReference type="AlphaFoldDB" id="A0A0B5E1M9"/>
<protein>
    <submittedName>
        <fullName evidence="1">Uncharacterized protein</fullName>
    </submittedName>
</protein>
<accession>A0A0B5E1M9</accession>